<evidence type="ECO:0008006" key="3">
    <source>
        <dbReference type="Google" id="ProtNLM"/>
    </source>
</evidence>
<dbReference type="Gene3D" id="1.10.10.60">
    <property type="entry name" value="Homeodomain-like"/>
    <property type="match status" value="1"/>
</dbReference>
<sequence length="172" mass="19188">MSNEQGKRYSEEFKRDAVALARSSSKTVTEVARDLGVSPEGLRSWVKQDKADRGEGNPGELTSAEHEELRRLRRQNLEQQKTIEVLKKERPVIEVYRFTRRRRPPTRSRCCAASSACPAPPSMPGSTGRRRDARAFGPMTRSPMRSRWSTSPPGAPMVCHACMPSCGGWATG</sequence>
<accession>A0AB33JLZ2</accession>
<feature type="region of interest" description="Disordered" evidence="1">
    <location>
        <begin position="107"/>
        <end position="154"/>
    </location>
</feature>
<protein>
    <recommendedName>
        <fullName evidence="3">Transposase</fullName>
    </recommendedName>
</protein>
<reference evidence="2" key="1">
    <citation type="submission" date="2024-07" db="EMBL/GenBank/DDBJ databases">
        <title>Complete genome sequences of cellulolytic bacteria, Kitasatospora sp. CMC57 and Streptomyces sp. CMC78, isolated from Japanese agricultural soil.</title>
        <authorList>
            <person name="Hashimoto T."/>
            <person name="Ito M."/>
            <person name="Iwamoto M."/>
            <person name="Fukahori D."/>
            <person name="Shoda T."/>
            <person name="Sakoda M."/>
            <person name="Morohoshi T."/>
            <person name="Mitsuboshi M."/>
            <person name="Nishizawa T."/>
        </authorList>
    </citation>
    <scope>NUCLEOTIDE SEQUENCE</scope>
    <source>
        <strain evidence="2">CMC57</strain>
    </source>
</reference>
<name>A0AB33JLZ2_9ACTN</name>
<organism evidence="2">
    <name type="scientific">Kitasatospora sp. CMC57</name>
    <dbReference type="NCBI Taxonomy" id="3231513"/>
    <lineage>
        <taxon>Bacteria</taxon>
        <taxon>Bacillati</taxon>
        <taxon>Actinomycetota</taxon>
        <taxon>Actinomycetes</taxon>
        <taxon>Kitasatosporales</taxon>
        <taxon>Streptomycetaceae</taxon>
        <taxon>Kitasatospora</taxon>
    </lineage>
</organism>
<dbReference type="InterPro" id="IPR009057">
    <property type="entry name" value="Homeodomain-like_sf"/>
</dbReference>
<proteinExistence type="predicted"/>
<dbReference type="GO" id="GO:0004803">
    <property type="term" value="F:transposase activity"/>
    <property type="evidence" value="ECO:0007669"/>
    <property type="project" value="InterPro"/>
</dbReference>
<dbReference type="SUPFAM" id="SSF46689">
    <property type="entry name" value="Homeodomain-like"/>
    <property type="match status" value="1"/>
</dbReference>
<dbReference type="EMBL" id="AP035881">
    <property type="protein sequence ID" value="BFP43727.1"/>
    <property type="molecule type" value="Genomic_DNA"/>
</dbReference>
<feature type="compositionally biased region" description="Low complexity" evidence="1">
    <location>
        <begin position="107"/>
        <end position="117"/>
    </location>
</feature>
<dbReference type="GO" id="GO:0003677">
    <property type="term" value="F:DNA binding"/>
    <property type="evidence" value="ECO:0007669"/>
    <property type="project" value="InterPro"/>
</dbReference>
<feature type="compositionally biased region" description="Basic and acidic residues" evidence="1">
    <location>
        <begin position="46"/>
        <end position="55"/>
    </location>
</feature>
<gene>
    <name evidence="2" type="ORF">KCMC57_00950</name>
</gene>
<dbReference type="GO" id="GO:0006313">
    <property type="term" value="P:DNA transposition"/>
    <property type="evidence" value="ECO:0007669"/>
    <property type="project" value="InterPro"/>
</dbReference>
<feature type="region of interest" description="Disordered" evidence="1">
    <location>
        <begin position="36"/>
        <end position="67"/>
    </location>
</feature>
<dbReference type="Pfam" id="PF01527">
    <property type="entry name" value="HTH_Tnp_1"/>
    <property type="match status" value="1"/>
</dbReference>
<dbReference type="AlphaFoldDB" id="A0AB33JLZ2"/>
<dbReference type="PANTHER" id="PTHR33215:SF13">
    <property type="entry name" value="PROTEIN DISTAL ANTENNA"/>
    <property type="match status" value="1"/>
</dbReference>
<evidence type="ECO:0000256" key="1">
    <source>
        <dbReference type="SAM" id="MobiDB-lite"/>
    </source>
</evidence>
<evidence type="ECO:0000313" key="2">
    <source>
        <dbReference type="EMBL" id="BFP43727.1"/>
    </source>
</evidence>
<dbReference type="InterPro" id="IPR002514">
    <property type="entry name" value="Transposase_8"/>
</dbReference>
<dbReference type="InterPro" id="IPR051839">
    <property type="entry name" value="RD_transcriptional_regulator"/>
</dbReference>
<dbReference type="PANTHER" id="PTHR33215">
    <property type="entry name" value="PROTEIN DISTAL ANTENNA"/>
    <property type="match status" value="1"/>
</dbReference>